<feature type="transmembrane region" description="Helical" evidence="1">
    <location>
        <begin position="605"/>
        <end position="631"/>
    </location>
</feature>
<feature type="transmembrane region" description="Helical" evidence="1">
    <location>
        <begin position="433"/>
        <end position="453"/>
    </location>
</feature>
<keyword evidence="4" id="KW-1185">Reference proteome</keyword>
<gene>
    <name evidence="3" type="ORF">ACFQ1S_02895</name>
</gene>
<evidence type="ECO:0000259" key="2">
    <source>
        <dbReference type="Pfam" id="PF05729"/>
    </source>
</evidence>
<reference evidence="4" key="1">
    <citation type="journal article" date="2019" name="Int. J. Syst. Evol. Microbiol.">
        <title>The Global Catalogue of Microorganisms (GCM) 10K type strain sequencing project: providing services to taxonomists for standard genome sequencing and annotation.</title>
        <authorList>
            <consortium name="The Broad Institute Genomics Platform"/>
            <consortium name="The Broad Institute Genome Sequencing Center for Infectious Disease"/>
            <person name="Wu L."/>
            <person name="Ma J."/>
        </authorList>
    </citation>
    <scope>NUCLEOTIDE SEQUENCE [LARGE SCALE GENOMIC DNA]</scope>
    <source>
        <strain evidence="4">JCM 31486</strain>
    </source>
</reference>
<dbReference type="InterPro" id="IPR027417">
    <property type="entry name" value="P-loop_NTPase"/>
</dbReference>
<keyword evidence="1" id="KW-1133">Transmembrane helix</keyword>
<dbReference type="SUPFAM" id="SSF52540">
    <property type="entry name" value="P-loop containing nucleoside triphosphate hydrolases"/>
    <property type="match status" value="1"/>
</dbReference>
<feature type="transmembrane region" description="Helical" evidence="1">
    <location>
        <begin position="573"/>
        <end position="593"/>
    </location>
</feature>
<protein>
    <submittedName>
        <fullName evidence="3">NACHT domain-containing protein</fullName>
    </submittedName>
</protein>
<dbReference type="Pfam" id="PF05729">
    <property type="entry name" value="NACHT"/>
    <property type="match status" value="1"/>
</dbReference>
<feature type="transmembrane region" description="Helical" evidence="1">
    <location>
        <begin position="499"/>
        <end position="518"/>
    </location>
</feature>
<dbReference type="InterPro" id="IPR007111">
    <property type="entry name" value="NACHT_NTPase"/>
</dbReference>
<dbReference type="Proteomes" id="UP001597045">
    <property type="component" value="Unassembled WGS sequence"/>
</dbReference>
<keyword evidence="1" id="KW-0812">Transmembrane</keyword>
<evidence type="ECO:0000313" key="4">
    <source>
        <dbReference type="Proteomes" id="UP001597045"/>
    </source>
</evidence>
<feature type="transmembrane region" description="Helical" evidence="1">
    <location>
        <begin position="524"/>
        <end position="544"/>
    </location>
</feature>
<evidence type="ECO:0000256" key="1">
    <source>
        <dbReference type="SAM" id="Phobius"/>
    </source>
</evidence>
<feature type="domain" description="NACHT" evidence="2">
    <location>
        <begin position="127"/>
        <end position="304"/>
    </location>
</feature>
<dbReference type="Gene3D" id="3.40.50.300">
    <property type="entry name" value="P-loop containing nucleotide triphosphate hydrolases"/>
    <property type="match status" value="1"/>
</dbReference>
<sequence length="675" mass="73338">MIVILVVLFVGTGLMLDYLTVGAAIGSVIAVPVAVIAILVPIGVKRRKAIAGPADIPDSTVVELARKVLQRERVALARALGQPGEVVPAKLGFRQPALVYWHDDGGVRRSSSNEIADYYAGLDRGRLAIVGEAGAGKSILATCLCIDLAAKAVDRPGAVAVPVRLSLLTFDPQQIPHDQPGEIGAQRLMSWIARHLVDVYDIERDLAARMVAERRVLPVLDGLDEMDANEYRPDRASELARALNHFSSGELLPFVLTSRRFCFDRITKPSTGHATTPIQHTTVVELDPLRMADVIAYLKHRFPDPAAPQRVHPRWRPVITELRSAGETPLKQALHLPLYLFLLTAAYWDESSSPVEILDLGTVDAVRDRLYELLITAGAVRNSETLSTYRDLHADQATIWLENLAETMARTTEITESPVDIEISRIPRIAGRLPRFLTALLIAAMTAPPLIVFWQKLDFAAYIAALVAIVLVITEAMGRSHSVTSFSYSQFKKSARRPINIVIAALALTSLGVALLSSGKISSVGTGVYFMVTFFSTIGPVPLFRGLRKRNLSVDGGLSSLFRRVGASNATRLVRSGVAATMINAGMMALLVLPFSRGLVPGALWLTGLVAMIMLQSPWPTYAIASLTFWFSRRFAGRPARFLDWAQEAGLIGGVRRRPAVPASGVPGVVGQAKN</sequence>
<comment type="caution">
    <text evidence="3">The sequence shown here is derived from an EMBL/GenBank/DDBJ whole genome shotgun (WGS) entry which is preliminary data.</text>
</comment>
<dbReference type="EMBL" id="JBHTIS010000087">
    <property type="protein sequence ID" value="MFD1044614.1"/>
    <property type="molecule type" value="Genomic_DNA"/>
</dbReference>
<name>A0ABW3M4T0_9PSEU</name>
<proteinExistence type="predicted"/>
<evidence type="ECO:0000313" key="3">
    <source>
        <dbReference type="EMBL" id="MFD1044614.1"/>
    </source>
</evidence>
<keyword evidence="1" id="KW-0472">Membrane</keyword>
<organism evidence="3 4">
    <name type="scientific">Kibdelosporangium lantanae</name>
    <dbReference type="NCBI Taxonomy" id="1497396"/>
    <lineage>
        <taxon>Bacteria</taxon>
        <taxon>Bacillati</taxon>
        <taxon>Actinomycetota</taxon>
        <taxon>Actinomycetes</taxon>
        <taxon>Pseudonocardiales</taxon>
        <taxon>Pseudonocardiaceae</taxon>
        <taxon>Kibdelosporangium</taxon>
    </lineage>
</organism>
<feature type="transmembrane region" description="Helical" evidence="1">
    <location>
        <begin position="25"/>
        <end position="44"/>
    </location>
</feature>
<accession>A0ABW3M4T0</accession>
<feature type="transmembrane region" description="Helical" evidence="1">
    <location>
        <begin position="459"/>
        <end position="478"/>
    </location>
</feature>